<dbReference type="Gene3D" id="1.10.10.10">
    <property type="entry name" value="Winged helix-like DNA-binding domain superfamily/Winged helix DNA-binding domain"/>
    <property type="match status" value="1"/>
</dbReference>
<gene>
    <name evidence="5" type="ordered locus">KSE_24130</name>
</gene>
<keyword evidence="1" id="KW-0805">Transcription regulation</keyword>
<keyword evidence="3" id="KW-0804">Transcription</keyword>
<dbReference type="RefSeq" id="WP_014135546.1">
    <property type="nucleotide sequence ID" value="NC_016109.1"/>
</dbReference>
<dbReference type="STRING" id="452652.KSE_24130"/>
<dbReference type="PRINTS" id="PR00035">
    <property type="entry name" value="HTHGNTR"/>
</dbReference>
<dbReference type="HOGENOM" id="CLU_017584_16_3_11"/>
<evidence type="ECO:0000313" key="5">
    <source>
        <dbReference type="EMBL" id="BAJ28230.1"/>
    </source>
</evidence>
<evidence type="ECO:0000259" key="4">
    <source>
        <dbReference type="PROSITE" id="PS50949"/>
    </source>
</evidence>
<evidence type="ECO:0000256" key="2">
    <source>
        <dbReference type="ARBA" id="ARBA00023125"/>
    </source>
</evidence>
<evidence type="ECO:0000256" key="1">
    <source>
        <dbReference type="ARBA" id="ARBA00023015"/>
    </source>
</evidence>
<keyword evidence="2" id="KW-0238">DNA-binding</keyword>
<dbReference type="PANTHER" id="PTHR44846">
    <property type="entry name" value="MANNOSYL-D-GLYCERATE TRANSPORT/METABOLISM SYSTEM REPRESSOR MNGR-RELATED"/>
    <property type="match status" value="1"/>
</dbReference>
<dbReference type="InterPro" id="IPR000524">
    <property type="entry name" value="Tscrpt_reg_HTH_GntR"/>
</dbReference>
<dbReference type="SUPFAM" id="SSF46785">
    <property type="entry name" value="Winged helix' DNA-binding domain"/>
    <property type="match status" value="1"/>
</dbReference>
<dbReference type="PROSITE" id="PS50949">
    <property type="entry name" value="HTH_GNTR"/>
    <property type="match status" value="1"/>
</dbReference>
<accession>E4NAJ9</accession>
<evidence type="ECO:0000313" key="6">
    <source>
        <dbReference type="Proteomes" id="UP000007076"/>
    </source>
</evidence>
<sequence>MAGIPRARIRRGGWAPRRRIDPLETLADHYGLSRPTVRQAVALLEQQGWVSVHHPRGTLVAGQSPKE</sequence>
<dbReference type="SMART" id="SM00345">
    <property type="entry name" value="HTH_GNTR"/>
    <property type="match status" value="1"/>
</dbReference>
<dbReference type="Proteomes" id="UP000007076">
    <property type="component" value="Chromosome"/>
</dbReference>
<dbReference type="eggNOG" id="COG2188">
    <property type="taxonomic scope" value="Bacteria"/>
</dbReference>
<dbReference type="PANTHER" id="PTHR44846:SF17">
    <property type="entry name" value="GNTR-FAMILY TRANSCRIPTIONAL REGULATOR"/>
    <property type="match status" value="1"/>
</dbReference>
<reference evidence="5 6" key="1">
    <citation type="journal article" date="2010" name="DNA Res.">
        <title>Genome sequence of Kitasatospora setae NBRC 14216T: an evolutionary snapshot of the family Streptomycetaceae.</title>
        <authorList>
            <person name="Ichikawa N."/>
            <person name="Oguchi A."/>
            <person name="Ikeda H."/>
            <person name="Ishikawa J."/>
            <person name="Kitani S."/>
            <person name="Watanabe Y."/>
            <person name="Nakamura S."/>
            <person name="Katano Y."/>
            <person name="Kishi E."/>
            <person name="Sasagawa M."/>
            <person name="Ankai A."/>
            <person name="Fukui S."/>
            <person name="Hashimoto Y."/>
            <person name="Kamata S."/>
            <person name="Otoguro M."/>
            <person name="Tanikawa S."/>
            <person name="Nihira T."/>
            <person name="Horinouchi S."/>
            <person name="Ohnishi Y."/>
            <person name="Hayakawa M."/>
            <person name="Kuzuyama T."/>
            <person name="Arisawa A."/>
            <person name="Nomoto F."/>
            <person name="Miura H."/>
            <person name="Takahashi Y."/>
            <person name="Fujita N."/>
        </authorList>
    </citation>
    <scope>NUCLEOTIDE SEQUENCE [LARGE SCALE GENOMIC DNA]</scope>
    <source>
        <strain evidence="6">ATCC 33774 / DSM 43861 / JCM 3304 / KCC A-0304 / NBRC 14216 / KM-6054</strain>
    </source>
</reference>
<protein>
    <submittedName>
        <fullName evidence="5">Putative GntR family transcriptional regulator</fullName>
    </submittedName>
</protein>
<dbReference type="GO" id="GO:0003677">
    <property type="term" value="F:DNA binding"/>
    <property type="evidence" value="ECO:0007669"/>
    <property type="project" value="UniProtKB-KW"/>
</dbReference>
<name>E4NAJ9_KITSK</name>
<evidence type="ECO:0000256" key="3">
    <source>
        <dbReference type="ARBA" id="ARBA00023163"/>
    </source>
</evidence>
<keyword evidence="6" id="KW-1185">Reference proteome</keyword>
<dbReference type="InterPro" id="IPR036390">
    <property type="entry name" value="WH_DNA-bd_sf"/>
</dbReference>
<dbReference type="PATRIC" id="fig|452652.3.peg.2421"/>
<feature type="domain" description="HTH gntR-type" evidence="4">
    <location>
        <begin position="1"/>
        <end position="63"/>
    </location>
</feature>
<proteinExistence type="predicted"/>
<dbReference type="Pfam" id="PF00392">
    <property type="entry name" value="GntR"/>
    <property type="match status" value="1"/>
</dbReference>
<dbReference type="AlphaFoldDB" id="E4NAJ9"/>
<dbReference type="KEGG" id="ksk:KSE_24130"/>
<organism evidence="5 6">
    <name type="scientific">Kitasatospora setae (strain ATCC 33774 / DSM 43861 / JCM 3304 / KCC A-0304 / NBRC 14216 / KM-6054)</name>
    <name type="common">Streptomyces setae</name>
    <dbReference type="NCBI Taxonomy" id="452652"/>
    <lineage>
        <taxon>Bacteria</taxon>
        <taxon>Bacillati</taxon>
        <taxon>Actinomycetota</taxon>
        <taxon>Actinomycetes</taxon>
        <taxon>Kitasatosporales</taxon>
        <taxon>Streptomycetaceae</taxon>
        <taxon>Kitasatospora</taxon>
    </lineage>
</organism>
<dbReference type="InterPro" id="IPR036388">
    <property type="entry name" value="WH-like_DNA-bd_sf"/>
</dbReference>
<dbReference type="EMBL" id="AP010968">
    <property type="protein sequence ID" value="BAJ28230.1"/>
    <property type="molecule type" value="Genomic_DNA"/>
</dbReference>
<dbReference type="GO" id="GO:0003700">
    <property type="term" value="F:DNA-binding transcription factor activity"/>
    <property type="evidence" value="ECO:0007669"/>
    <property type="project" value="InterPro"/>
</dbReference>
<dbReference type="InterPro" id="IPR050679">
    <property type="entry name" value="Bact_HTH_transcr_reg"/>
</dbReference>
<dbReference type="GO" id="GO:0045892">
    <property type="term" value="P:negative regulation of DNA-templated transcription"/>
    <property type="evidence" value="ECO:0007669"/>
    <property type="project" value="TreeGrafter"/>
</dbReference>